<name>A0A6A4QIE8_LUPAL</name>
<keyword evidence="2" id="KW-1185">Reference proteome</keyword>
<dbReference type="Proteomes" id="UP000447434">
    <property type="component" value="Chromosome 5"/>
</dbReference>
<comment type="caution">
    <text evidence="1">The sequence shown here is derived from an EMBL/GenBank/DDBJ whole genome shotgun (WGS) entry which is preliminary data.</text>
</comment>
<reference evidence="2" key="1">
    <citation type="journal article" date="2020" name="Nat. Commun.">
        <title>Genome sequence of the cluster root forming white lupin.</title>
        <authorList>
            <person name="Hufnagel B."/>
            <person name="Marques A."/>
            <person name="Soriano A."/>
            <person name="Marques L."/>
            <person name="Divol F."/>
            <person name="Doumas P."/>
            <person name="Sallet E."/>
            <person name="Mancinotti D."/>
            <person name="Carrere S."/>
            <person name="Marande W."/>
            <person name="Arribat S."/>
            <person name="Keller J."/>
            <person name="Huneau C."/>
            <person name="Blein T."/>
            <person name="Aime D."/>
            <person name="Laguerre M."/>
            <person name="Taylor J."/>
            <person name="Schubert V."/>
            <person name="Nelson M."/>
            <person name="Geu-Flores F."/>
            <person name="Crespi M."/>
            <person name="Gallardo-Guerrero K."/>
            <person name="Delaux P.-M."/>
            <person name="Salse J."/>
            <person name="Berges H."/>
            <person name="Guyot R."/>
            <person name="Gouzy J."/>
            <person name="Peret B."/>
        </authorList>
    </citation>
    <scope>NUCLEOTIDE SEQUENCE [LARGE SCALE GENOMIC DNA]</scope>
    <source>
        <strain evidence="2">cv. Amiga</strain>
    </source>
</reference>
<evidence type="ECO:0000313" key="1">
    <source>
        <dbReference type="EMBL" id="KAE9613938.1"/>
    </source>
</evidence>
<dbReference type="AlphaFoldDB" id="A0A6A4QIE8"/>
<dbReference type="InterPro" id="IPR036513">
    <property type="entry name" value="STAS_dom_sf"/>
</dbReference>
<protein>
    <submittedName>
        <fullName evidence="1">Putative SLC26A/SulP transporter</fullName>
    </submittedName>
</protein>
<evidence type="ECO:0000313" key="2">
    <source>
        <dbReference type="Proteomes" id="UP000447434"/>
    </source>
</evidence>
<dbReference type="OrthoDB" id="666452at2759"/>
<organism evidence="1 2">
    <name type="scientific">Lupinus albus</name>
    <name type="common">White lupine</name>
    <name type="synonym">Lupinus termis</name>
    <dbReference type="NCBI Taxonomy" id="3870"/>
    <lineage>
        <taxon>Eukaryota</taxon>
        <taxon>Viridiplantae</taxon>
        <taxon>Streptophyta</taxon>
        <taxon>Embryophyta</taxon>
        <taxon>Tracheophyta</taxon>
        <taxon>Spermatophyta</taxon>
        <taxon>Magnoliopsida</taxon>
        <taxon>eudicotyledons</taxon>
        <taxon>Gunneridae</taxon>
        <taxon>Pentapetalae</taxon>
        <taxon>rosids</taxon>
        <taxon>fabids</taxon>
        <taxon>Fabales</taxon>
        <taxon>Fabaceae</taxon>
        <taxon>Papilionoideae</taxon>
        <taxon>50 kb inversion clade</taxon>
        <taxon>genistoids sensu lato</taxon>
        <taxon>core genistoids</taxon>
        <taxon>Genisteae</taxon>
        <taxon>Lupinus</taxon>
    </lineage>
</organism>
<sequence length="61" mass="6797">MSFVNPKMEVLEKLILSNFVDMIGKESFFLTLDDAVKASQYSLCKLKTNGPEEAIPETSVV</sequence>
<dbReference type="EMBL" id="WOCE01000005">
    <property type="protein sequence ID" value="KAE9613938.1"/>
    <property type="molecule type" value="Genomic_DNA"/>
</dbReference>
<gene>
    <name evidence="1" type="ORF">Lalb_Chr05g0222711</name>
</gene>
<proteinExistence type="predicted"/>
<dbReference type="Gene3D" id="3.30.750.24">
    <property type="entry name" value="STAS domain"/>
    <property type="match status" value="1"/>
</dbReference>
<accession>A0A6A4QIE8</accession>